<reference evidence="3" key="1">
    <citation type="submission" date="2015-04" db="UniProtKB">
        <authorList>
            <consortium name="EnsemblPlants"/>
        </authorList>
    </citation>
    <scope>IDENTIFICATION</scope>
</reference>
<dbReference type="AlphaFoldDB" id="A0A0E0A4W8"/>
<accession>A0A0E0A4W8</accession>
<protein>
    <submittedName>
        <fullName evidence="3">Uncharacterized protein</fullName>
    </submittedName>
</protein>
<dbReference type="EnsemblPlants" id="OGLUM06G02920.1">
    <property type="protein sequence ID" value="OGLUM06G02920.1"/>
    <property type="gene ID" value="OGLUM06G02920"/>
</dbReference>
<sequence length="229" mass="25054">MKYLGISAVGQLFQDSVDRTVVTTPGCYGAQPLGFGADKPGYNVAYGANPANPAGEREKKGPTHLPSIHRSSHPMAAFEHAVAELFQILVQQSIKPQQSQCIAQMSVFQKVAILQHFMVVAMFISAIFICLVRYRLKAAGELSTLNLRLRLKLRILMFAAVAMSLTNGTLTTTKPTSGHHAATRDGDTLYRNPRRTHAHLGGRLTSLRRPARSLMLPPPASRGKRSQKP</sequence>
<dbReference type="Gramene" id="OGLUM06G02920.1">
    <property type="protein sequence ID" value="OGLUM06G02920.1"/>
    <property type="gene ID" value="OGLUM06G02920"/>
</dbReference>
<feature type="transmembrane region" description="Helical" evidence="2">
    <location>
        <begin position="153"/>
        <end position="170"/>
    </location>
</feature>
<evidence type="ECO:0000313" key="4">
    <source>
        <dbReference type="Proteomes" id="UP000026961"/>
    </source>
</evidence>
<organism evidence="3">
    <name type="scientific">Oryza glumipatula</name>
    <dbReference type="NCBI Taxonomy" id="40148"/>
    <lineage>
        <taxon>Eukaryota</taxon>
        <taxon>Viridiplantae</taxon>
        <taxon>Streptophyta</taxon>
        <taxon>Embryophyta</taxon>
        <taxon>Tracheophyta</taxon>
        <taxon>Spermatophyta</taxon>
        <taxon>Magnoliopsida</taxon>
        <taxon>Liliopsida</taxon>
        <taxon>Poales</taxon>
        <taxon>Poaceae</taxon>
        <taxon>BOP clade</taxon>
        <taxon>Oryzoideae</taxon>
        <taxon>Oryzeae</taxon>
        <taxon>Oryzinae</taxon>
        <taxon>Oryza</taxon>
    </lineage>
</organism>
<evidence type="ECO:0000313" key="3">
    <source>
        <dbReference type="EnsemblPlants" id="OGLUM06G02920.1"/>
    </source>
</evidence>
<evidence type="ECO:0000256" key="1">
    <source>
        <dbReference type="SAM" id="MobiDB-lite"/>
    </source>
</evidence>
<feature type="region of interest" description="Disordered" evidence="1">
    <location>
        <begin position="169"/>
        <end position="195"/>
    </location>
</feature>
<keyword evidence="2" id="KW-1133">Transmembrane helix</keyword>
<dbReference type="HOGENOM" id="CLU_1211424_0_0_1"/>
<keyword evidence="2" id="KW-0472">Membrane</keyword>
<keyword evidence="2" id="KW-0812">Transmembrane</keyword>
<keyword evidence="4" id="KW-1185">Reference proteome</keyword>
<evidence type="ECO:0000256" key="2">
    <source>
        <dbReference type="SAM" id="Phobius"/>
    </source>
</evidence>
<name>A0A0E0A4W8_9ORYZ</name>
<proteinExistence type="predicted"/>
<feature type="transmembrane region" description="Helical" evidence="2">
    <location>
        <begin position="113"/>
        <end position="132"/>
    </location>
</feature>
<reference evidence="3" key="2">
    <citation type="submission" date="2018-05" db="EMBL/GenBank/DDBJ databases">
        <title>OgluRS3 (Oryza glumaepatula Reference Sequence Version 3).</title>
        <authorList>
            <person name="Zhang J."/>
            <person name="Kudrna D."/>
            <person name="Lee S."/>
            <person name="Talag J."/>
            <person name="Welchert J."/>
            <person name="Wing R.A."/>
        </authorList>
    </citation>
    <scope>NUCLEOTIDE SEQUENCE [LARGE SCALE GENOMIC DNA]</scope>
</reference>
<dbReference type="Proteomes" id="UP000026961">
    <property type="component" value="Chromosome 6"/>
</dbReference>